<organism evidence="1 2">
    <name type="scientific">Paenibacillus vini</name>
    <dbReference type="NCBI Taxonomy" id="1476024"/>
    <lineage>
        <taxon>Bacteria</taxon>
        <taxon>Bacillati</taxon>
        <taxon>Bacillota</taxon>
        <taxon>Bacilli</taxon>
        <taxon>Bacillales</taxon>
        <taxon>Paenibacillaceae</taxon>
        <taxon>Paenibacillus</taxon>
    </lineage>
</organism>
<keyword evidence="2" id="KW-1185">Reference proteome</keyword>
<accession>A0ABQ4MCL6</accession>
<sequence length="144" mass="15693">MLKSLKDLLWLGTAVSLTLGAVLFTLDFTRSYDGLLQNLSSFIQTHKRSVTLSGAGLSNEASNFDTYTGLDILYGLRGWKLEGAEVSINGTVIPDAKDDGALPSGLYDQDLGLAVALLDLEEDYKAYSQLDKQGRLVKISFKLK</sequence>
<gene>
    <name evidence="1" type="ORF">J42TS3_26990</name>
</gene>
<dbReference type="EMBL" id="BOSL01000007">
    <property type="protein sequence ID" value="GIP53664.1"/>
    <property type="molecule type" value="Genomic_DNA"/>
</dbReference>
<dbReference type="RefSeq" id="WP_213655157.1">
    <property type="nucleotide sequence ID" value="NZ_BOSL01000007.1"/>
</dbReference>
<reference evidence="1 2" key="1">
    <citation type="submission" date="2021-03" db="EMBL/GenBank/DDBJ databases">
        <title>Antimicrobial resistance genes in bacteria isolated from Japanese honey, and their potential for conferring macrolide and lincosamide resistance in the American foulbrood pathogen Paenibacillus larvae.</title>
        <authorList>
            <person name="Okamoto M."/>
            <person name="Kumagai M."/>
            <person name="Kanamori H."/>
            <person name="Takamatsu D."/>
        </authorList>
    </citation>
    <scope>NUCLEOTIDE SEQUENCE [LARGE SCALE GENOMIC DNA]</scope>
    <source>
        <strain evidence="1 2">J42TS3</strain>
    </source>
</reference>
<proteinExistence type="predicted"/>
<protein>
    <recommendedName>
        <fullName evidence="3">ABC transporter permease</fullName>
    </recommendedName>
</protein>
<dbReference type="Proteomes" id="UP000679992">
    <property type="component" value="Unassembled WGS sequence"/>
</dbReference>
<evidence type="ECO:0000313" key="2">
    <source>
        <dbReference type="Proteomes" id="UP000679992"/>
    </source>
</evidence>
<evidence type="ECO:0008006" key="3">
    <source>
        <dbReference type="Google" id="ProtNLM"/>
    </source>
</evidence>
<comment type="caution">
    <text evidence="1">The sequence shown here is derived from an EMBL/GenBank/DDBJ whole genome shotgun (WGS) entry which is preliminary data.</text>
</comment>
<evidence type="ECO:0000313" key="1">
    <source>
        <dbReference type="EMBL" id="GIP53664.1"/>
    </source>
</evidence>
<name>A0ABQ4MCL6_9BACL</name>